<comment type="caution">
    <text evidence="2">The sequence shown here is derived from an EMBL/GenBank/DDBJ whole genome shotgun (WGS) entry which is preliminary data.</text>
</comment>
<dbReference type="Gene3D" id="3.30.1050.10">
    <property type="entry name" value="SCP2 sterol-binding domain"/>
    <property type="match status" value="1"/>
</dbReference>
<dbReference type="PANTHER" id="PTHR37817:SF1">
    <property type="entry name" value="N-ACETYLTRANSFERASE EIS"/>
    <property type="match status" value="1"/>
</dbReference>
<dbReference type="Proteomes" id="UP000186040">
    <property type="component" value="Unassembled WGS sequence"/>
</dbReference>
<dbReference type="GO" id="GO:0030649">
    <property type="term" value="P:aminoglycoside antibiotic catabolic process"/>
    <property type="evidence" value="ECO:0007669"/>
    <property type="project" value="TreeGrafter"/>
</dbReference>
<dbReference type="SUPFAM" id="SSF55729">
    <property type="entry name" value="Acyl-CoA N-acyltransferases (Nat)"/>
    <property type="match status" value="1"/>
</dbReference>
<dbReference type="AlphaFoldDB" id="A0A1Q9LE35"/>
<dbReference type="CDD" id="cd04301">
    <property type="entry name" value="NAT_SF"/>
    <property type="match status" value="1"/>
</dbReference>
<name>A0A1Q9LE35_9PSEU</name>
<dbReference type="InterPro" id="IPR025559">
    <property type="entry name" value="Eis_dom"/>
</dbReference>
<accession>A0A1Q9LE35</accession>
<dbReference type="PANTHER" id="PTHR37817">
    <property type="entry name" value="N-ACETYLTRANSFERASE EIS"/>
    <property type="match status" value="1"/>
</dbReference>
<dbReference type="InterPro" id="IPR016181">
    <property type="entry name" value="Acyl_CoA_acyltransferase"/>
</dbReference>
<dbReference type="InterPro" id="IPR000182">
    <property type="entry name" value="GNAT_dom"/>
</dbReference>
<dbReference type="OrthoDB" id="3498897at2"/>
<keyword evidence="3" id="KW-1185">Reference proteome</keyword>
<proteinExistence type="predicted"/>
<evidence type="ECO:0000259" key="1">
    <source>
        <dbReference type="PROSITE" id="PS51186"/>
    </source>
</evidence>
<dbReference type="PROSITE" id="PS51186">
    <property type="entry name" value="GNAT"/>
    <property type="match status" value="1"/>
</dbReference>
<reference evidence="2 3" key="1">
    <citation type="submission" date="2016-10" db="EMBL/GenBank/DDBJ databases">
        <title>The Draft Genome Sequence of Actinokineospora bangkokensis 44EHWT reveals the biosynthetic pathway of antifungal compounds Thailandins with unusual extender unit butylmalonyl-CoA.</title>
        <authorList>
            <person name="Greule A."/>
            <person name="Intra B."/>
            <person name="Flemming S."/>
            <person name="Rommel M.G."/>
            <person name="Panbangred W."/>
            <person name="Bechthold A."/>
        </authorList>
    </citation>
    <scope>NUCLEOTIDE SEQUENCE [LARGE SCALE GENOMIC DNA]</scope>
    <source>
        <strain evidence="2 3">44EHW</strain>
    </source>
</reference>
<protein>
    <recommendedName>
        <fullName evidence="1">N-acetyltransferase domain-containing protein</fullName>
    </recommendedName>
</protein>
<sequence length="381" mass="40034">MVVRPCVREDAAAAQALRGLAFGGPREADPSWVDSPGFTAAVAELGGAVVGFTRVWAFRQFFGGRAVPCGGVASVAVAPHARGRGVASALLDDALVGMREAGQAVSALFPYVKRPYRARGWEHAGALERVRVPLAELRVPRVDVEVRPGTAADLAGAQDAYLRTARDIDGMFDRTTPGFTVERALAEDVFTVAVDGSGVRGYLVARRPDGSTVDVLDLVADDVDTAHALLGQVASWAGYTPEAGLRVLDPALLDLVLPSSVTRGAHVETWMLRVVDLPAAVAARGWPHAPDLAVDVEVVDEHAPWQAGRWRLTAEGGQVRAERGGEGSVRLLARALGPWFAGAASSGQLRRSGLLDGDAEAARALDRLVGGPGLPRLADAF</sequence>
<dbReference type="Gene3D" id="3.40.630.30">
    <property type="match status" value="2"/>
</dbReference>
<organism evidence="2 3">
    <name type="scientific">Actinokineospora bangkokensis</name>
    <dbReference type="NCBI Taxonomy" id="1193682"/>
    <lineage>
        <taxon>Bacteria</taxon>
        <taxon>Bacillati</taxon>
        <taxon>Actinomycetota</taxon>
        <taxon>Actinomycetes</taxon>
        <taxon>Pseudonocardiales</taxon>
        <taxon>Pseudonocardiaceae</taxon>
        <taxon>Actinokineospora</taxon>
    </lineage>
</organism>
<dbReference type="Pfam" id="PF13530">
    <property type="entry name" value="SCP2_2"/>
    <property type="match status" value="1"/>
</dbReference>
<dbReference type="STRING" id="1193682.BJP25_02805"/>
<dbReference type="EMBL" id="MKQR01000028">
    <property type="protein sequence ID" value="OLR90307.1"/>
    <property type="molecule type" value="Genomic_DNA"/>
</dbReference>
<dbReference type="InterPro" id="IPR051554">
    <property type="entry name" value="Acetyltransferase_Eis"/>
</dbReference>
<feature type="domain" description="N-acetyltransferase" evidence="1">
    <location>
        <begin position="1"/>
        <end position="140"/>
    </location>
</feature>
<evidence type="ECO:0000313" key="3">
    <source>
        <dbReference type="Proteomes" id="UP000186040"/>
    </source>
</evidence>
<gene>
    <name evidence="2" type="ORF">BJP25_02805</name>
</gene>
<dbReference type="SUPFAM" id="SSF55718">
    <property type="entry name" value="SCP-like"/>
    <property type="match status" value="1"/>
</dbReference>
<evidence type="ECO:0000313" key="2">
    <source>
        <dbReference type="EMBL" id="OLR90307.1"/>
    </source>
</evidence>
<dbReference type="InterPro" id="IPR036527">
    <property type="entry name" value="SCP2_sterol-bd_dom_sf"/>
</dbReference>
<dbReference type="Pfam" id="PF13527">
    <property type="entry name" value="Acetyltransf_9"/>
    <property type="match status" value="1"/>
</dbReference>
<dbReference type="GO" id="GO:0034069">
    <property type="term" value="F:aminoglycoside N-acetyltransferase activity"/>
    <property type="evidence" value="ECO:0007669"/>
    <property type="project" value="TreeGrafter"/>
</dbReference>